<reference evidence="3 4" key="2">
    <citation type="submission" date="2024-05" db="EMBL/GenBank/DDBJ databases">
        <authorList>
            <person name="Chen Y."/>
            <person name="Shah S."/>
            <person name="Dougan E. K."/>
            <person name="Thang M."/>
            <person name="Chan C."/>
        </authorList>
    </citation>
    <scope>NUCLEOTIDE SEQUENCE [LARGE SCALE GENOMIC DNA]</scope>
</reference>
<evidence type="ECO:0000256" key="1">
    <source>
        <dbReference type="SAM" id="Phobius"/>
    </source>
</evidence>
<keyword evidence="1" id="KW-0812">Transmembrane</keyword>
<comment type="caution">
    <text evidence="2">The sequence shown here is derived from an EMBL/GenBank/DDBJ whole genome shotgun (WGS) entry which is preliminary data.</text>
</comment>
<dbReference type="EMBL" id="CAMXCT010000548">
    <property type="protein sequence ID" value="CAI3980263.1"/>
    <property type="molecule type" value="Genomic_DNA"/>
</dbReference>
<evidence type="ECO:0000313" key="4">
    <source>
        <dbReference type="Proteomes" id="UP001152797"/>
    </source>
</evidence>
<keyword evidence="1" id="KW-0472">Membrane</keyword>
<gene>
    <name evidence="2" type="ORF">C1SCF055_LOCUS8152</name>
</gene>
<keyword evidence="1" id="KW-1133">Transmembrane helix</keyword>
<name>A0A9P1BVR8_9DINO</name>
<accession>A0A9P1BVR8</accession>
<organism evidence="2">
    <name type="scientific">Cladocopium goreaui</name>
    <dbReference type="NCBI Taxonomy" id="2562237"/>
    <lineage>
        <taxon>Eukaryota</taxon>
        <taxon>Sar</taxon>
        <taxon>Alveolata</taxon>
        <taxon>Dinophyceae</taxon>
        <taxon>Suessiales</taxon>
        <taxon>Symbiodiniaceae</taxon>
        <taxon>Cladocopium</taxon>
    </lineage>
</organism>
<proteinExistence type="predicted"/>
<dbReference type="EMBL" id="CAMXCT020000548">
    <property type="protein sequence ID" value="CAL1133638.1"/>
    <property type="molecule type" value="Genomic_DNA"/>
</dbReference>
<dbReference type="Proteomes" id="UP001152797">
    <property type="component" value="Unassembled WGS sequence"/>
</dbReference>
<evidence type="ECO:0000313" key="3">
    <source>
        <dbReference type="EMBL" id="CAL4767575.1"/>
    </source>
</evidence>
<reference evidence="2" key="1">
    <citation type="submission" date="2022-10" db="EMBL/GenBank/DDBJ databases">
        <authorList>
            <person name="Chen Y."/>
            <person name="Dougan E. K."/>
            <person name="Chan C."/>
            <person name="Rhodes N."/>
            <person name="Thang M."/>
        </authorList>
    </citation>
    <scope>NUCLEOTIDE SEQUENCE</scope>
</reference>
<dbReference type="AlphaFoldDB" id="A0A9P1BVR8"/>
<keyword evidence="4" id="KW-1185">Reference proteome</keyword>
<sequence>MGVVVYDEATKSYVPVGEAEFNEEMKKKALGKNMEVVRQVILNTLSDGAEGLQTQVSKPMVKLMTLLAMQPMVDGFNVEMAEFKALELKYVYLDFFMNNQIFVVLYTLFFVLIGMCIGFFIHKVIYNEKVVHMTQWSMRILRRLRRRRELSLVDDWDPVNQELKQFRVLADARDAILEKNFSVRRKQVWRRAGLDPLDASILLDPELYPEYAAENAEEENKTEDEAVNAQVQTDFHLR</sequence>
<protein>
    <submittedName>
        <fullName evidence="2">Uncharacterized protein</fullName>
    </submittedName>
</protein>
<feature type="transmembrane region" description="Helical" evidence="1">
    <location>
        <begin position="101"/>
        <end position="121"/>
    </location>
</feature>
<evidence type="ECO:0000313" key="2">
    <source>
        <dbReference type="EMBL" id="CAI3980263.1"/>
    </source>
</evidence>
<dbReference type="EMBL" id="CAMXCT030000548">
    <property type="protein sequence ID" value="CAL4767575.1"/>
    <property type="molecule type" value="Genomic_DNA"/>
</dbReference>